<dbReference type="AlphaFoldDB" id="A0AAW0KM08"/>
<keyword evidence="3" id="KW-1185">Reference proteome</keyword>
<keyword evidence="1" id="KW-0812">Transmembrane</keyword>
<dbReference type="Proteomes" id="UP000237347">
    <property type="component" value="Unassembled WGS sequence"/>
</dbReference>
<evidence type="ECO:0000313" key="3">
    <source>
        <dbReference type="Proteomes" id="UP000237347"/>
    </source>
</evidence>
<keyword evidence="1" id="KW-1133">Transmembrane helix</keyword>
<name>A0AAW0KM08_QUESU</name>
<evidence type="ECO:0000256" key="1">
    <source>
        <dbReference type="SAM" id="Phobius"/>
    </source>
</evidence>
<sequence length="51" mass="6088">MRSCYLATINPFGLQILPFVYLILISYWWDLILRFCFDVVKLKSEILGYLV</sequence>
<proteinExistence type="predicted"/>
<feature type="transmembrane region" description="Helical" evidence="1">
    <location>
        <begin position="12"/>
        <end position="29"/>
    </location>
</feature>
<evidence type="ECO:0000313" key="2">
    <source>
        <dbReference type="EMBL" id="KAK7839474.1"/>
    </source>
</evidence>
<organism evidence="2 3">
    <name type="scientific">Quercus suber</name>
    <name type="common">Cork oak</name>
    <dbReference type="NCBI Taxonomy" id="58331"/>
    <lineage>
        <taxon>Eukaryota</taxon>
        <taxon>Viridiplantae</taxon>
        <taxon>Streptophyta</taxon>
        <taxon>Embryophyta</taxon>
        <taxon>Tracheophyta</taxon>
        <taxon>Spermatophyta</taxon>
        <taxon>Magnoliopsida</taxon>
        <taxon>eudicotyledons</taxon>
        <taxon>Gunneridae</taxon>
        <taxon>Pentapetalae</taxon>
        <taxon>rosids</taxon>
        <taxon>fabids</taxon>
        <taxon>Fagales</taxon>
        <taxon>Fagaceae</taxon>
        <taxon>Quercus</taxon>
    </lineage>
</organism>
<evidence type="ECO:0008006" key="4">
    <source>
        <dbReference type="Google" id="ProtNLM"/>
    </source>
</evidence>
<accession>A0AAW0KM08</accession>
<gene>
    <name evidence="2" type="ORF">CFP56_017957</name>
</gene>
<keyword evidence="1" id="KW-0472">Membrane</keyword>
<protein>
    <recommendedName>
        <fullName evidence="4">Transmembrane protein</fullName>
    </recommendedName>
</protein>
<reference evidence="2 3" key="1">
    <citation type="journal article" date="2018" name="Sci. Data">
        <title>The draft genome sequence of cork oak.</title>
        <authorList>
            <person name="Ramos A.M."/>
            <person name="Usie A."/>
            <person name="Barbosa P."/>
            <person name="Barros P.M."/>
            <person name="Capote T."/>
            <person name="Chaves I."/>
            <person name="Simoes F."/>
            <person name="Abreu I."/>
            <person name="Carrasquinho I."/>
            <person name="Faro C."/>
            <person name="Guimaraes J.B."/>
            <person name="Mendonca D."/>
            <person name="Nobrega F."/>
            <person name="Rodrigues L."/>
            <person name="Saibo N.J.M."/>
            <person name="Varela M.C."/>
            <person name="Egas C."/>
            <person name="Matos J."/>
            <person name="Miguel C.M."/>
            <person name="Oliveira M.M."/>
            <person name="Ricardo C.P."/>
            <person name="Goncalves S."/>
        </authorList>
    </citation>
    <scope>NUCLEOTIDE SEQUENCE [LARGE SCALE GENOMIC DNA]</scope>
    <source>
        <strain evidence="3">cv. HL8</strain>
    </source>
</reference>
<comment type="caution">
    <text evidence="2">The sequence shown here is derived from an EMBL/GenBank/DDBJ whole genome shotgun (WGS) entry which is preliminary data.</text>
</comment>
<dbReference type="EMBL" id="PKMF04000282">
    <property type="protein sequence ID" value="KAK7839474.1"/>
    <property type="molecule type" value="Genomic_DNA"/>
</dbReference>